<evidence type="ECO:0000313" key="3">
    <source>
        <dbReference type="Proteomes" id="UP001165343"/>
    </source>
</evidence>
<gene>
    <name evidence="2" type="ORF">LZ519_06665</name>
</gene>
<feature type="region of interest" description="Disordered" evidence="1">
    <location>
        <begin position="11"/>
        <end position="30"/>
    </location>
</feature>
<dbReference type="EMBL" id="JAMGBC010000001">
    <property type="protein sequence ID" value="MCL6678998.1"/>
    <property type="molecule type" value="Genomic_DNA"/>
</dbReference>
<accession>A0ABT0RFI6</accession>
<feature type="compositionally biased region" description="Polar residues" evidence="1">
    <location>
        <begin position="11"/>
        <end position="28"/>
    </location>
</feature>
<comment type="caution">
    <text evidence="2">The sequence shown here is derived from an EMBL/GenBank/DDBJ whole genome shotgun (WGS) entry which is preliminary data.</text>
</comment>
<sequence>MSGIIDPQQFYSASNLTGNPFRSNPTQESDPRMDVWVGYERQQNQLVKFITRSRADQVGNVNFIMLYGGYGTGKSHALLWAQHQILVTKAEEFNSVAYFVPSLRKDKGKLTFAGAFVEDLVAKSSLVADVQAYRTFLGMCIFRYRDQMKIPESVKAEEVIERILPSVELYNFAKDIYKAETEAEVRSLLVPKGFNDYQAVVTFTRLVNLFVFDVNLPEGGRRFKQAVYLLIDELDDLLRTPNVKEVREVNDALRHIYDSCPNSFCLVIALSAEAAELTAAFEKYILDRIQKQIVFELLDKDDAVRFVAEVLQANRVDPASSDKFFPFDEAAIEAIISQLVEITPRKVVNVMQQVIEEARLAGVDPQKERISIETLDDREIMDEVFGEGGLM</sequence>
<dbReference type="InterPro" id="IPR027417">
    <property type="entry name" value="P-loop_NTPase"/>
</dbReference>
<dbReference type="Gene3D" id="3.40.50.300">
    <property type="entry name" value="P-loop containing nucleotide triphosphate hydrolases"/>
    <property type="match status" value="1"/>
</dbReference>
<evidence type="ECO:0000256" key="1">
    <source>
        <dbReference type="SAM" id="MobiDB-lite"/>
    </source>
</evidence>
<name>A0ABT0RFI6_9SPHN</name>
<dbReference type="RefSeq" id="WP_249867921.1">
    <property type="nucleotide sequence ID" value="NZ_JAMGBC010000001.1"/>
</dbReference>
<evidence type="ECO:0008006" key="4">
    <source>
        <dbReference type="Google" id="ProtNLM"/>
    </source>
</evidence>
<reference evidence="2" key="1">
    <citation type="submission" date="2022-05" db="EMBL/GenBank/DDBJ databases">
        <authorList>
            <person name="Jo J.-H."/>
            <person name="Im W.-T."/>
        </authorList>
    </citation>
    <scope>NUCLEOTIDE SEQUENCE</scope>
    <source>
        <strain evidence="2">RG327</strain>
    </source>
</reference>
<dbReference type="Proteomes" id="UP001165343">
    <property type="component" value="Unassembled WGS sequence"/>
</dbReference>
<organism evidence="2 3">
    <name type="scientific">Sphingomonas anseongensis</name>
    <dbReference type="NCBI Taxonomy" id="2908207"/>
    <lineage>
        <taxon>Bacteria</taxon>
        <taxon>Pseudomonadati</taxon>
        <taxon>Pseudomonadota</taxon>
        <taxon>Alphaproteobacteria</taxon>
        <taxon>Sphingomonadales</taxon>
        <taxon>Sphingomonadaceae</taxon>
        <taxon>Sphingomonas</taxon>
    </lineage>
</organism>
<protein>
    <recommendedName>
        <fullName evidence="4">ATP-binding protein</fullName>
    </recommendedName>
</protein>
<evidence type="ECO:0000313" key="2">
    <source>
        <dbReference type="EMBL" id="MCL6678998.1"/>
    </source>
</evidence>
<dbReference type="SUPFAM" id="SSF52540">
    <property type="entry name" value="P-loop containing nucleoside triphosphate hydrolases"/>
    <property type="match status" value="1"/>
</dbReference>
<proteinExistence type="predicted"/>
<keyword evidence="3" id="KW-1185">Reference proteome</keyword>